<organism evidence="2 3">
    <name type="scientific">Colletotrichum tofieldiae</name>
    <dbReference type="NCBI Taxonomy" id="708197"/>
    <lineage>
        <taxon>Eukaryota</taxon>
        <taxon>Fungi</taxon>
        <taxon>Dikarya</taxon>
        <taxon>Ascomycota</taxon>
        <taxon>Pezizomycotina</taxon>
        <taxon>Sordariomycetes</taxon>
        <taxon>Hypocreomycetidae</taxon>
        <taxon>Glomerellales</taxon>
        <taxon>Glomerellaceae</taxon>
        <taxon>Colletotrichum</taxon>
        <taxon>Colletotrichum spaethianum species complex</taxon>
    </lineage>
</organism>
<proteinExistence type="predicted"/>
<dbReference type="OrthoDB" id="10516755at2759"/>
<dbReference type="AlphaFoldDB" id="A0A166T6Q1"/>
<comment type="caution">
    <text evidence="2">The sequence shown here is derived from an EMBL/GenBank/DDBJ whole genome shotgun (WGS) entry which is preliminary data.</text>
</comment>
<feature type="compositionally biased region" description="Basic and acidic residues" evidence="1">
    <location>
        <begin position="41"/>
        <end position="67"/>
    </location>
</feature>
<protein>
    <submittedName>
        <fullName evidence="2">Uncharacterized protein</fullName>
    </submittedName>
</protein>
<accession>A0A166T6Q1</accession>
<feature type="compositionally biased region" description="Basic and acidic residues" evidence="1">
    <location>
        <begin position="99"/>
        <end position="134"/>
    </location>
</feature>
<gene>
    <name evidence="2" type="ORF">CT0861_07367</name>
</gene>
<dbReference type="Proteomes" id="UP000076552">
    <property type="component" value="Unassembled WGS sequence"/>
</dbReference>
<sequence length="155" mass="16500">MTIAPPRLQKGVVNNDTIPTNSSEQHQKVAQTSTEPCEAQEEPHAKAEVTRNKNGQAREARDMHGPEDTGPQGRCAPRPGGFVPPYMLQVMADSEANSDEERAAAQRTLDFDMSRRTAGQHPEKDGQDESRSKGDGGGSGGDPTEASSSTGGRGE</sequence>
<feature type="compositionally biased region" description="Polar residues" evidence="1">
    <location>
        <begin position="12"/>
        <end position="35"/>
    </location>
</feature>
<reference evidence="2 3" key="1">
    <citation type="submission" date="2015-06" db="EMBL/GenBank/DDBJ databases">
        <title>Survival trade-offs in plant roots during colonization by closely related pathogenic and mutualistic fungi.</title>
        <authorList>
            <person name="Hacquard S."/>
            <person name="Kracher B."/>
            <person name="Hiruma K."/>
            <person name="Weinman A."/>
            <person name="Muench P."/>
            <person name="Garrido Oter R."/>
            <person name="Ver Loren van Themaat E."/>
            <person name="Dallerey J.-F."/>
            <person name="Damm U."/>
            <person name="Henrissat B."/>
            <person name="Lespinet O."/>
            <person name="Thon M."/>
            <person name="Kemen E."/>
            <person name="McHardy A.C."/>
            <person name="Schulze-Lefert P."/>
            <person name="O'Connell R.J."/>
        </authorList>
    </citation>
    <scope>NUCLEOTIDE SEQUENCE [LARGE SCALE GENOMIC DNA]</scope>
    <source>
        <strain evidence="2 3">0861</strain>
    </source>
</reference>
<dbReference type="EMBL" id="LFIV01000068">
    <property type="protein sequence ID" value="KZL71644.1"/>
    <property type="molecule type" value="Genomic_DNA"/>
</dbReference>
<feature type="region of interest" description="Disordered" evidence="1">
    <location>
        <begin position="1"/>
        <end position="155"/>
    </location>
</feature>
<keyword evidence="3" id="KW-1185">Reference proteome</keyword>
<evidence type="ECO:0000313" key="3">
    <source>
        <dbReference type="Proteomes" id="UP000076552"/>
    </source>
</evidence>
<name>A0A166T6Q1_9PEZI</name>
<feature type="compositionally biased region" description="Polar residues" evidence="1">
    <location>
        <begin position="145"/>
        <end position="155"/>
    </location>
</feature>
<evidence type="ECO:0000256" key="1">
    <source>
        <dbReference type="SAM" id="MobiDB-lite"/>
    </source>
</evidence>
<evidence type="ECO:0000313" key="2">
    <source>
        <dbReference type="EMBL" id="KZL71644.1"/>
    </source>
</evidence>